<evidence type="ECO:0000256" key="3">
    <source>
        <dbReference type="ARBA" id="ARBA00022741"/>
    </source>
</evidence>
<dbReference type="CDD" id="cd03230">
    <property type="entry name" value="ABC_DR_subfamily_A"/>
    <property type="match status" value="1"/>
</dbReference>
<dbReference type="PANTHER" id="PTHR43335">
    <property type="entry name" value="ABC TRANSPORTER, ATP-BINDING PROTEIN"/>
    <property type="match status" value="1"/>
</dbReference>
<dbReference type="GO" id="GO:0005524">
    <property type="term" value="F:ATP binding"/>
    <property type="evidence" value="ECO:0007669"/>
    <property type="project" value="UniProtKB-KW"/>
</dbReference>
<feature type="domain" description="ABC transporter" evidence="5">
    <location>
        <begin position="2"/>
        <end position="211"/>
    </location>
</feature>
<dbReference type="PROSITE" id="PS00211">
    <property type="entry name" value="ABC_TRANSPORTER_1"/>
    <property type="match status" value="1"/>
</dbReference>
<evidence type="ECO:0000256" key="1">
    <source>
        <dbReference type="ARBA" id="ARBA00005417"/>
    </source>
</evidence>
<evidence type="ECO:0000313" key="6">
    <source>
        <dbReference type="EMBL" id="SVD11876.1"/>
    </source>
</evidence>
<organism evidence="6">
    <name type="scientific">marine metagenome</name>
    <dbReference type="NCBI Taxonomy" id="408172"/>
    <lineage>
        <taxon>unclassified sequences</taxon>
        <taxon>metagenomes</taxon>
        <taxon>ecological metagenomes</taxon>
    </lineage>
</organism>
<feature type="non-terminal residue" evidence="6">
    <location>
        <position position="211"/>
    </location>
</feature>
<comment type="similarity">
    <text evidence="1">Belongs to the ABC transporter superfamily.</text>
</comment>
<dbReference type="InterPro" id="IPR027417">
    <property type="entry name" value="P-loop_NTPase"/>
</dbReference>
<dbReference type="Pfam" id="PF00005">
    <property type="entry name" value="ABC_tran"/>
    <property type="match status" value="1"/>
</dbReference>
<dbReference type="InterPro" id="IPR017871">
    <property type="entry name" value="ABC_transporter-like_CS"/>
</dbReference>
<dbReference type="GO" id="GO:0016887">
    <property type="term" value="F:ATP hydrolysis activity"/>
    <property type="evidence" value="ECO:0007669"/>
    <property type="project" value="InterPro"/>
</dbReference>
<dbReference type="InterPro" id="IPR003439">
    <property type="entry name" value="ABC_transporter-like_ATP-bd"/>
</dbReference>
<evidence type="ECO:0000256" key="4">
    <source>
        <dbReference type="ARBA" id="ARBA00022840"/>
    </source>
</evidence>
<protein>
    <recommendedName>
        <fullName evidence="5">ABC transporter domain-containing protein</fullName>
    </recommendedName>
</protein>
<evidence type="ECO:0000256" key="2">
    <source>
        <dbReference type="ARBA" id="ARBA00022448"/>
    </source>
</evidence>
<name>A0A382SPV9_9ZZZZ</name>
<dbReference type="SUPFAM" id="SSF52540">
    <property type="entry name" value="P-loop containing nucleoside triphosphate hydrolases"/>
    <property type="match status" value="1"/>
</dbReference>
<evidence type="ECO:0000259" key="5">
    <source>
        <dbReference type="PROSITE" id="PS50893"/>
    </source>
</evidence>
<keyword evidence="4" id="KW-0067">ATP-binding</keyword>
<dbReference type="Gene3D" id="3.40.50.300">
    <property type="entry name" value="P-loop containing nucleotide triphosphate hydrolases"/>
    <property type="match status" value="1"/>
</dbReference>
<dbReference type="PROSITE" id="PS50893">
    <property type="entry name" value="ABC_TRANSPORTER_2"/>
    <property type="match status" value="1"/>
</dbReference>
<accession>A0A382SPV9</accession>
<keyword evidence="2" id="KW-0813">Transport</keyword>
<dbReference type="AlphaFoldDB" id="A0A382SPV9"/>
<keyword evidence="3" id="KW-0547">Nucleotide-binding</keyword>
<proteinExistence type="inferred from homology"/>
<dbReference type="EMBL" id="UINC01130671">
    <property type="protein sequence ID" value="SVD11876.1"/>
    <property type="molecule type" value="Genomic_DNA"/>
</dbReference>
<dbReference type="SMART" id="SM00382">
    <property type="entry name" value="AAA"/>
    <property type="match status" value="1"/>
</dbReference>
<gene>
    <name evidence="6" type="ORF">METZ01_LOCUS364730</name>
</gene>
<sequence>MIEIRDLRVDYGDFTAVHNLSLSIGEGEIYGFIGPNGAGKTSTFKVLGTLMEPTFGEVTVGGYNVAEQPREVHRILGYMPDFPPVYENLRVWEFCDLFHAAYGLPAGERKKRINEVLDKTNLQEKSMAMCGSLSLGMKQRLLLAKTLLQNPKVLILDEPANGLDPHSRIELREIVKELAAEGRTVLISSHILTEMEGFCSSIGIIEQGRLK</sequence>
<dbReference type="InterPro" id="IPR003593">
    <property type="entry name" value="AAA+_ATPase"/>
</dbReference>
<reference evidence="6" key="1">
    <citation type="submission" date="2018-05" db="EMBL/GenBank/DDBJ databases">
        <authorList>
            <person name="Lanie J.A."/>
            <person name="Ng W.-L."/>
            <person name="Kazmierczak K.M."/>
            <person name="Andrzejewski T.M."/>
            <person name="Davidsen T.M."/>
            <person name="Wayne K.J."/>
            <person name="Tettelin H."/>
            <person name="Glass J.I."/>
            <person name="Rusch D."/>
            <person name="Podicherti R."/>
            <person name="Tsui H.-C.T."/>
            <person name="Winkler M.E."/>
        </authorList>
    </citation>
    <scope>NUCLEOTIDE SEQUENCE</scope>
</reference>
<dbReference type="PANTHER" id="PTHR43335:SF3">
    <property type="entry name" value="ABC TRANSPORTER"/>
    <property type="match status" value="1"/>
</dbReference>